<name>A0ABR6RCE5_9BURK</name>
<feature type="region of interest" description="Disordered" evidence="1">
    <location>
        <begin position="72"/>
        <end position="95"/>
    </location>
</feature>
<reference evidence="3 4" key="1">
    <citation type="submission" date="2020-08" db="EMBL/GenBank/DDBJ databases">
        <title>Functional genomics of gut bacteria from endangered species of beetles.</title>
        <authorList>
            <person name="Carlos-Shanley C."/>
        </authorList>
    </citation>
    <scope>NUCLEOTIDE SEQUENCE [LARGE SCALE GENOMIC DNA]</scope>
    <source>
        <strain evidence="3 4">S00124</strain>
    </source>
</reference>
<feature type="compositionally biased region" description="Pro residues" evidence="1">
    <location>
        <begin position="77"/>
        <end position="95"/>
    </location>
</feature>
<dbReference type="EMBL" id="JACHKZ010000003">
    <property type="protein sequence ID" value="MBB6576801.1"/>
    <property type="molecule type" value="Genomic_DNA"/>
</dbReference>
<keyword evidence="2" id="KW-1133">Transmembrane helix</keyword>
<dbReference type="Proteomes" id="UP000562492">
    <property type="component" value="Unassembled WGS sequence"/>
</dbReference>
<feature type="region of interest" description="Disordered" evidence="1">
    <location>
        <begin position="168"/>
        <end position="210"/>
    </location>
</feature>
<evidence type="ECO:0008006" key="5">
    <source>
        <dbReference type="Google" id="ProtNLM"/>
    </source>
</evidence>
<proteinExistence type="predicted"/>
<keyword evidence="2" id="KW-0472">Membrane</keyword>
<gene>
    <name evidence="3" type="ORF">HNP33_000849</name>
</gene>
<dbReference type="RefSeq" id="WP_184705616.1">
    <property type="nucleotide sequence ID" value="NZ_JACHKZ010000003.1"/>
</dbReference>
<evidence type="ECO:0000256" key="2">
    <source>
        <dbReference type="SAM" id="Phobius"/>
    </source>
</evidence>
<keyword evidence="4" id="KW-1185">Reference proteome</keyword>
<evidence type="ECO:0000313" key="3">
    <source>
        <dbReference type="EMBL" id="MBB6576801.1"/>
    </source>
</evidence>
<feature type="transmembrane region" description="Helical" evidence="2">
    <location>
        <begin position="6"/>
        <end position="25"/>
    </location>
</feature>
<sequence length="210" mass="23029">MKRYLGWALVALNVVLTLVLAWLWFKPNGELRNAHWEAPRAQKSNFDDVVPHLGKPQPMDQSQFLAMLDRPLFSPTRRPPPPPPPPPVEAPPPPPDYLADAVLTGVYISDQGKSGGIIIHFQGKDKSLPLRGVLDGWTLNSVAENRVYFTRNGITKEITLQKAKLQTGFGPSAETPEAQRGLPAPNAEGQEPKPQRRGPTLGGSRSASRP</sequence>
<accession>A0ABR6RCE5</accession>
<evidence type="ECO:0000313" key="4">
    <source>
        <dbReference type="Proteomes" id="UP000562492"/>
    </source>
</evidence>
<comment type="caution">
    <text evidence="3">The sequence shown here is derived from an EMBL/GenBank/DDBJ whole genome shotgun (WGS) entry which is preliminary data.</text>
</comment>
<evidence type="ECO:0000256" key="1">
    <source>
        <dbReference type="SAM" id="MobiDB-lite"/>
    </source>
</evidence>
<organism evidence="3 4">
    <name type="scientific">Comamonas odontotermitis</name>
    <dbReference type="NCBI Taxonomy" id="379895"/>
    <lineage>
        <taxon>Bacteria</taxon>
        <taxon>Pseudomonadati</taxon>
        <taxon>Pseudomonadota</taxon>
        <taxon>Betaproteobacteria</taxon>
        <taxon>Burkholderiales</taxon>
        <taxon>Comamonadaceae</taxon>
        <taxon>Comamonas</taxon>
    </lineage>
</organism>
<keyword evidence="2" id="KW-0812">Transmembrane</keyword>
<protein>
    <recommendedName>
        <fullName evidence="5">General secretion pathway protein GspN</fullName>
    </recommendedName>
</protein>